<name>A0AAD9UL46_RIDPI</name>
<evidence type="ECO:0000256" key="2">
    <source>
        <dbReference type="SAM" id="MobiDB-lite"/>
    </source>
</evidence>
<dbReference type="Pfam" id="PF09797">
    <property type="entry name" value="NatB_MDM20"/>
    <property type="match status" value="1"/>
</dbReference>
<gene>
    <name evidence="3" type="ORF">NP493_12g11037</name>
</gene>
<evidence type="ECO:0000313" key="3">
    <source>
        <dbReference type="EMBL" id="KAK2193508.1"/>
    </source>
</evidence>
<dbReference type="PANTHER" id="PTHR22767:SF3">
    <property type="entry name" value="N-ALPHA-ACETYLTRANSFERASE 25, NATB AUXILIARY SUBUNIT"/>
    <property type="match status" value="1"/>
</dbReference>
<comment type="similarity">
    <text evidence="1">Belongs to the MDM20/NAA25 family.</text>
</comment>
<comment type="caution">
    <text evidence="3">The sequence shown here is derived from an EMBL/GenBank/DDBJ whole genome shotgun (WGS) entry which is preliminary data.</text>
</comment>
<evidence type="ECO:0000256" key="1">
    <source>
        <dbReference type="ARBA" id="ARBA00006298"/>
    </source>
</evidence>
<dbReference type="GO" id="GO:0031416">
    <property type="term" value="C:NatB complex"/>
    <property type="evidence" value="ECO:0007669"/>
    <property type="project" value="TreeGrafter"/>
</dbReference>
<dbReference type="InterPro" id="IPR019183">
    <property type="entry name" value="NAA25_NatB_aux_su"/>
</dbReference>
<feature type="compositionally biased region" description="Basic and acidic residues" evidence="2">
    <location>
        <begin position="220"/>
        <end position="245"/>
    </location>
</feature>
<organism evidence="3 4">
    <name type="scientific">Ridgeia piscesae</name>
    <name type="common">Tubeworm</name>
    <dbReference type="NCBI Taxonomy" id="27915"/>
    <lineage>
        <taxon>Eukaryota</taxon>
        <taxon>Metazoa</taxon>
        <taxon>Spiralia</taxon>
        <taxon>Lophotrochozoa</taxon>
        <taxon>Annelida</taxon>
        <taxon>Polychaeta</taxon>
        <taxon>Sedentaria</taxon>
        <taxon>Canalipalpata</taxon>
        <taxon>Sabellida</taxon>
        <taxon>Siboglinidae</taxon>
        <taxon>Ridgeia</taxon>
    </lineage>
</organism>
<accession>A0AAD9UL46</accession>
<dbReference type="Gene3D" id="1.25.40.1040">
    <property type="match status" value="1"/>
</dbReference>
<evidence type="ECO:0000313" key="4">
    <source>
        <dbReference type="Proteomes" id="UP001209878"/>
    </source>
</evidence>
<reference evidence="3" key="1">
    <citation type="journal article" date="2023" name="Mol. Biol. Evol.">
        <title>Third-Generation Sequencing Reveals the Adaptive Role of the Epigenome in Three Deep-Sea Polychaetes.</title>
        <authorList>
            <person name="Perez M."/>
            <person name="Aroh O."/>
            <person name="Sun Y."/>
            <person name="Lan Y."/>
            <person name="Juniper S.K."/>
            <person name="Young C.R."/>
            <person name="Angers B."/>
            <person name="Qian P.Y."/>
        </authorList>
    </citation>
    <scope>NUCLEOTIDE SEQUENCE</scope>
    <source>
        <strain evidence="3">R07B-5</strain>
    </source>
</reference>
<sequence length="931" mass="106514">MDEQTLQAMTICYKELNDLRSIADMYENAHKVKPDSEEILSSLFMSYVRLSDYKKQQQTAMRLHRLRPAKNPYYFWAIMSIVMQSHDADQKLAKTMFLPLAERMVFKYVEDGKIEAEAEVQIYLIILELLGKNEESLKVVTGKLGDRLSSELNSRQLRCAELQLALQRWPEVNRAYKSLLRKEPDAWNYYVEYIKSLFMLIDQKWTPENTNGCLRHRSKDKCEDTKEEGTKIGSEEEEEKEGKEDGERIDYTLDMAHDFLLEQVKLATESSRPVRGPYLARLEMLSILKQRGYDAGNEVDGAMEQLKKYFERFGSRACCFTDMKKYLPLLEEEERRNFVRTLRQEGDYDKKDGDSVMFATDVRSLQRHLTLTQLERHVGLHDGLPREDKFALVLDSVARYRDGLKFGDMLLETDFQPSDTYLLIAVHTLLDIWHDTGDDAAVWEAIVLLEAGLVKCPADFQFKLLLVKLYVILGAVGPCAAIYESLEIKHIQHDSLSYIISNHVGCLGHLTTAMSFYDGLLKFFTVSHKEMTECLISSYKYGSFTKINEFVKFRQRLQNSLQYATATVERMLLDLIVDTHSHQSTMEMVHCLDVDLENDKTPWDDLRDNRDMEVMVSWDPPNRALTEEMKAQSFREEKTWLKLRNLTLRCLVAASTISAPHGASNGTTDGSVTANNDSSNKNVAETLRDLISQLSSFISEAQGEYTAVKEYPLVGPSATPIATYLRLHIPRLLLDLLELVLYVNTLVQDGLDKTDEKKEEMFTSVETALQGVLEESLKQPPHSEASVYSHKLRHVEVLEGLVATTETLSHAVLLVGVCHTLLKPVKAAMTKRGKKKKETLPPPATFAHVNDLVTCLEKCVENLRAALCEQLQSESLITQLNQLKLTDMPLLMDQEAEEMLRKKMGQVFVVPSDELRALTQRKVQYLNTLKL</sequence>
<protein>
    <recommendedName>
        <fullName evidence="5">N-terminal acetyltransferase B complex subunit NAA25 homolog</fullName>
    </recommendedName>
</protein>
<dbReference type="AlphaFoldDB" id="A0AAD9UL46"/>
<proteinExistence type="inferred from homology"/>
<dbReference type="PANTHER" id="PTHR22767">
    <property type="entry name" value="N-TERMINAL ACETYLTRANSFERASE-RELATED"/>
    <property type="match status" value="1"/>
</dbReference>
<evidence type="ECO:0008006" key="5">
    <source>
        <dbReference type="Google" id="ProtNLM"/>
    </source>
</evidence>
<dbReference type="Proteomes" id="UP001209878">
    <property type="component" value="Unassembled WGS sequence"/>
</dbReference>
<feature type="region of interest" description="Disordered" evidence="2">
    <location>
        <begin position="218"/>
        <end position="245"/>
    </location>
</feature>
<keyword evidence="4" id="KW-1185">Reference proteome</keyword>
<dbReference type="EMBL" id="JAODUO010000012">
    <property type="protein sequence ID" value="KAK2193508.1"/>
    <property type="molecule type" value="Genomic_DNA"/>
</dbReference>